<proteinExistence type="inferred from homology"/>
<dbReference type="PANTHER" id="PTHR23320">
    <property type="entry name" value="MEMBRANE-SPANNING 4-DOMAINS SUBFAMILY A MS4A -RELATED"/>
    <property type="match status" value="1"/>
</dbReference>
<evidence type="ECO:0000256" key="2">
    <source>
        <dbReference type="ARBA" id="ARBA00009565"/>
    </source>
</evidence>
<dbReference type="InterPro" id="IPR030417">
    <property type="entry name" value="MS4A"/>
</dbReference>
<evidence type="ECO:0000313" key="7">
    <source>
        <dbReference type="Proteomes" id="UP000286641"/>
    </source>
</evidence>
<dbReference type="Pfam" id="PF04103">
    <property type="entry name" value="CD20"/>
    <property type="match status" value="1"/>
</dbReference>
<keyword evidence="4 6" id="KW-1133">Transmembrane helix</keyword>
<dbReference type="GeneID" id="112829274"/>
<evidence type="ECO:0000256" key="5">
    <source>
        <dbReference type="ARBA" id="ARBA00023136"/>
    </source>
</evidence>
<feature type="transmembrane region" description="Helical" evidence="6">
    <location>
        <begin position="93"/>
        <end position="113"/>
    </location>
</feature>
<evidence type="ECO:0000256" key="4">
    <source>
        <dbReference type="ARBA" id="ARBA00022989"/>
    </source>
</evidence>
<name>A0A3Q7PLI4_CALUR</name>
<organism evidence="7 8">
    <name type="scientific">Callorhinus ursinus</name>
    <name type="common">Northern fur seal</name>
    <dbReference type="NCBI Taxonomy" id="34884"/>
    <lineage>
        <taxon>Eukaryota</taxon>
        <taxon>Metazoa</taxon>
        <taxon>Chordata</taxon>
        <taxon>Craniata</taxon>
        <taxon>Vertebrata</taxon>
        <taxon>Euteleostomi</taxon>
        <taxon>Mammalia</taxon>
        <taxon>Eutheria</taxon>
        <taxon>Laurasiatheria</taxon>
        <taxon>Carnivora</taxon>
        <taxon>Caniformia</taxon>
        <taxon>Pinnipedia</taxon>
        <taxon>Otariidae</taxon>
        <taxon>Callorhinus</taxon>
    </lineage>
</organism>
<dbReference type="AlphaFoldDB" id="A0A3Q7PLI4"/>
<keyword evidence="3 6" id="KW-0812">Transmembrane</keyword>
<gene>
    <name evidence="8" type="primary">MS4A12</name>
</gene>
<comment type="subcellular location">
    <subcellularLocation>
        <location evidence="1">Membrane</location>
        <topology evidence="1">Multi-pass membrane protein</topology>
    </subcellularLocation>
</comment>
<accession>A0A3Q7PLI4</accession>
<keyword evidence="7" id="KW-1185">Reference proteome</keyword>
<comment type="similarity">
    <text evidence="2">Belongs to the MS4A family.</text>
</comment>
<reference key="1">
    <citation type="submission" date="2019-01" db="UniProtKB">
        <authorList>
            <consortium name="RefSeq"/>
        </authorList>
    </citation>
    <scope>IDENTIFICATION</scope>
</reference>
<evidence type="ECO:0000313" key="8">
    <source>
        <dbReference type="RefSeq" id="XP_025734543.1"/>
    </source>
</evidence>
<dbReference type="GO" id="GO:0005886">
    <property type="term" value="C:plasma membrane"/>
    <property type="evidence" value="ECO:0007669"/>
    <property type="project" value="TreeGrafter"/>
</dbReference>
<sequence>MMSSQPTTQPRMYETILSPYPPNDVMAPRSQQTTGFTHLGNQAQGGQPSLFGSPRIITNSQQDQGNTQVVIPATETATINFAEEAKILGAIQIMIELMHIGFGIILGFMNVVYRQVLGFASFAFISGYPFWGGISVIHYYCSLSILASKKLSPSLIKSSLGMNIVSAFFAFIGVILLLIDVSINGLPNQDYWAVVSGEQIAAMLIIFSLLEFCTNCTTAYFAKRAITKTNRPVLVISSMYTASSMVPGFSSAPPRRDGDLTNAT</sequence>
<feature type="transmembrane region" description="Helical" evidence="6">
    <location>
        <begin position="119"/>
        <end position="140"/>
    </location>
</feature>
<evidence type="ECO:0000256" key="1">
    <source>
        <dbReference type="ARBA" id="ARBA00004141"/>
    </source>
</evidence>
<reference evidence="8" key="2">
    <citation type="submission" date="2025-08" db="UniProtKB">
        <authorList>
            <consortium name="RefSeq"/>
        </authorList>
    </citation>
    <scope>IDENTIFICATION</scope>
    <source>
        <tissue evidence="8">Blood</tissue>
    </source>
</reference>
<evidence type="ECO:0000256" key="6">
    <source>
        <dbReference type="SAM" id="Phobius"/>
    </source>
</evidence>
<dbReference type="InterPro" id="IPR007237">
    <property type="entry name" value="CD20-like"/>
</dbReference>
<keyword evidence="5 6" id="KW-0472">Membrane</keyword>
<dbReference type="PANTHER" id="PTHR23320:SF72">
    <property type="entry name" value="MEMBRANE-SPANNING 4-DOMAINS SUBFAMILY A MEMBER 12"/>
    <property type="match status" value="1"/>
</dbReference>
<feature type="transmembrane region" description="Helical" evidence="6">
    <location>
        <begin position="199"/>
        <end position="222"/>
    </location>
</feature>
<dbReference type="Proteomes" id="UP000286641">
    <property type="component" value="Unplaced"/>
</dbReference>
<evidence type="ECO:0000256" key="3">
    <source>
        <dbReference type="ARBA" id="ARBA00022692"/>
    </source>
</evidence>
<dbReference type="RefSeq" id="XP_025734543.1">
    <property type="nucleotide sequence ID" value="XM_025878758.1"/>
</dbReference>
<dbReference type="GO" id="GO:0007166">
    <property type="term" value="P:cell surface receptor signaling pathway"/>
    <property type="evidence" value="ECO:0007669"/>
    <property type="project" value="TreeGrafter"/>
</dbReference>
<protein>
    <submittedName>
        <fullName evidence="8">Membrane-spanning 4-domains subfamily A member 12</fullName>
    </submittedName>
</protein>
<dbReference type="CTD" id="54860"/>
<feature type="transmembrane region" description="Helical" evidence="6">
    <location>
        <begin position="160"/>
        <end position="179"/>
    </location>
</feature>
<dbReference type="InParanoid" id="A0A3Q7PLI4"/>